<keyword evidence="1" id="KW-1185">Reference proteome</keyword>
<evidence type="ECO:0000313" key="1">
    <source>
        <dbReference type="Proteomes" id="UP000790787"/>
    </source>
</evidence>
<protein>
    <submittedName>
        <fullName evidence="2">Uncharacterized protein LOC142164013</fullName>
    </submittedName>
</protein>
<evidence type="ECO:0000313" key="2">
    <source>
        <dbReference type="RefSeq" id="XP_075077278.1"/>
    </source>
</evidence>
<organism evidence="1 2">
    <name type="scientific">Nicotiana tabacum</name>
    <name type="common">Common tobacco</name>
    <dbReference type="NCBI Taxonomy" id="4097"/>
    <lineage>
        <taxon>Eukaryota</taxon>
        <taxon>Viridiplantae</taxon>
        <taxon>Streptophyta</taxon>
        <taxon>Embryophyta</taxon>
        <taxon>Tracheophyta</taxon>
        <taxon>Spermatophyta</taxon>
        <taxon>Magnoliopsida</taxon>
        <taxon>eudicotyledons</taxon>
        <taxon>Gunneridae</taxon>
        <taxon>Pentapetalae</taxon>
        <taxon>asterids</taxon>
        <taxon>lamiids</taxon>
        <taxon>Solanales</taxon>
        <taxon>Solanaceae</taxon>
        <taxon>Nicotianoideae</taxon>
        <taxon>Nicotianeae</taxon>
        <taxon>Nicotiana</taxon>
    </lineage>
</organism>
<gene>
    <name evidence="2" type="primary">LOC142164013</name>
</gene>
<name>A0AC58RX30_TOBAC</name>
<dbReference type="Proteomes" id="UP000790787">
    <property type="component" value="Chromosome 9"/>
</dbReference>
<reference evidence="1" key="1">
    <citation type="journal article" date="2014" name="Nat. Commun.">
        <title>The tobacco genome sequence and its comparison with those of tomato and potato.</title>
        <authorList>
            <person name="Sierro N."/>
            <person name="Battey J.N."/>
            <person name="Ouadi S."/>
            <person name="Bakaher N."/>
            <person name="Bovet L."/>
            <person name="Willig A."/>
            <person name="Goepfert S."/>
            <person name="Peitsch M.C."/>
            <person name="Ivanov N.V."/>
        </authorList>
    </citation>
    <scope>NUCLEOTIDE SEQUENCE [LARGE SCALE GENOMIC DNA]</scope>
</reference>
<dbReference type="RefSeq" id="XP_075077278.1">
    <property type="nucleotide sequence ID" value="XM_075221177.1"/>
</dbReference>
<reference evidence="2" key="2">
    <citation type="submission" date="2025-08" db="UniProtKB">
        <authorList>
            <consortium name="RefSeq"/>
        </authorList>
    </citation>
    <scope>IDENTIFICATION</scope>
    <source>
        <tissue evidence="2">Leaf</tissue>
    </source>
</reference>
<accession>A0AC58RX30</accession>
<proteinExistence type="predicted"/>
<sequence>MILEKRKVNIACIQETRWVGSRAKDADEYKLWYFGVLKGKNGVSILVYRDLRESVVEVRRVNDRLTTIKLVVGECILNVVNAYAPQTGLDGEVKRSFWEGLDEIVRNIPPAESLFIGGERGEFNEHIGSSTGSCSESFSKREEHLVTFQSTVLKTQIDYILLMRCDRGLSKDFKVIPDETLAAQHRFLVKDVDIMIRRKKRYVRGHPRIRWGALTKDKAQDLEGRLSAMGSWRSSGDASSMWLTTTDCIRKAARKDEEDVGRVEVEYGGSVVQELR</sequence>